<feature type="repeat" description="ANK" evidence="3">
    <location>
        <begin position="904"/>
        <end position="929"/>
    </location>
</feature>
<dbReference type="Pfam" id="PF22939">
    <property type="entry name" value="WHD_GPIID"/>
    <property type="match status" value="1"/>
</dbReference>
<dbReference type="PROSITE" id="PS50297">
    <property type="entry name" value="ANK_REP_REGION"/>
    <property type="match status" value="7"/>
</dbReference>
<evidence type="ECO:0000259" key="4">
    <source>
        <dbReference type="PROSITE" id="PS50837"/>
    </source>
</evidence>
<dbReference type="PROSITE" id="PS50837">
    <property type="entry name" value="NACHT"/>
    <property type="match status" value="1"/>
</dbReference>
<reference evidence="5" key="1">
    <citation type="submission" date="2021-04" db="EMBL/GenBank/DDBJ databases">
        <title>First draft genome resource for Brassicaceae pathogens Fusarium oxysporum f. sp. raphani and Fusarium oxysporum f. sp. rapae.</title>
        <authorList>
            <person name="Asai S."/>
        </authorList>
    </citation>
    <scope>NUCLEOTIDE SEQUENCE</scope>
    <source>
        <strain evidence="5">Tf1262</strain>
    </source>
</reference>
<feature type="repeat" description="ANK" evidence="3">
    <location>
        <begin position="939"/>
        <end position="961"/>
    </location>
</feature>
<sequence length="1076" mass="119083">MDPLSIIASTIGIIGGIATTYNTISNIKDLPDSFKKVNNELPLVERILRKALQKVSFSPLDGDQRQAIGAITEPCEKKAKELKRIFDDLEKKCTQDKESKSWGKVRGWYRDALRGIKAHRVESLMTDILYGLKMLALDQLFEVALKEDIEDVKKAIQELANVEPSLDDSEFDTPGVIHASQENATGAFGQQNNIQGGQSTFNSGYNFTGNGNTNYFGPVNKYDCSPDMRNEVKAIYQNLEKRMHEERVQTFRKEQQAILSWINSFNYGNMQSDKLARRQEGTGKWLLESKQFQKWLKADKQTIFCLGDFGTGKTVLTAIVVEHLRAQFRNDPSIGIAFIYCEYNRRKEQVIEHFLSSLLKELAQQHACLPGAVLSLYEQHKENRTRPSASELSATLMAVAGLYSRVFIVIDALDECDGGCRAKLLTNLLRLRTLKHVSIFVAARPILYIEEEFEDSIILEVQARDSDIQRYIHERLPELPRWVRRDGLQAEICHDITKSAAGMFLLAELHFNSLLGIPTLKALRGALKVLPTGSKAFDEMYEKAMERIKNQVPNETALAMQVLSWITCAERPLSTAELQHALGVEIGEKQLDEDNITPIDQMVSVCAGLVTVDGHSDIIRLMHYTTHAYLNKSQEKWFPAADVDIAEICIAYISFKEFDSGICSTDEEFEARLSSSELYVYAARNWGHHVRKVSCLVPGLLSFLDDNCLVQASIQAIWADGDDGVGMEYSQAFPRAMTGLHLTAYFGSIEAVQALLQNGVDPDPKDSYQRTPLWLAASEGHDSVVRVLIGTGRVSVNTMSIGRYTPLHIAGMNGHGSVVRLLLGTGQAVIGSKSRTGQSPLSAAASMGHTSLVEQLVRTGKFDVNGMSRSKSTPLSLAAKHGHFDVVKLLLSMSQVQPDQVTEGGRTPLSWAAGNGHESITKLLIDTNAVDVNSRDSNYGRSPLSWAAENGHTGIVRMLLKTNLVDVDSRDTECRRTPLSRASDNGHEAIVEALLDTGKVDVNSTSQARYMPMPQFNIEGGRTPLSWAAGRGHVGVVDLLLRKGSADPSLESASGRTPREWAAGNGHQAVAKLFDD</sequence>
<dbReference type="Proteomes" id="UP000693942">
    <property type="component" value="Unassembled WGS sequence"/>
</dbReference>
<dbReference type="PANTHER" id="PTHR24173">
    <property type="entry name" value="ANKYRIN REPEAT CONTAINING"/>
    <property type="match status" value="1"/>
</dbReference>
<evidence type="ECO:0000256" key="2">
    <source>
        <dbReference type="ARBA" id="ARBA00023043"/>
    </source>
</evidence>
<evidence type="ECO:0000313" key="5">
    <source>
        <dbReference type="EMBL" id="KAG7408908.1"/>
    </source>
</evidence>
<dbReference type="PANTHER" id="PTHR24173:SF74">
    <property type="entry name" value="ANKYRIN REPEAT DOMAIN-CONTAINING PROTEIN 16"/>
    <property type="match status" value="1"/>
</dbReference>
<keyword evidence="1" id="KW-0677">Repeat</keyword>
<gene>
    <name evidence="5" type="ORF">Forpi1262_v017907</name>
</gene>
<dbReference type="InterPro" id="IPR056884">
    <property type="entry name" value="NPHP3-like_N"/>
</dbReference>
<dbReference type="SMART" id="SM00248">
    <property type="entry name" value="ANK"/>
    <property type="match status" value="9"/>
</dbReference>
<proteinExistence type="predicted"/>
<feature type="repeat" description="ANK" evidence="3">
    <location>
        <begin position="802"/>
        <end position="826"/>
    </location>
</feature>
<dbReference type="InterPro" id="IPR031352">
    <property type="entry name" value="SesA"/>
</dbReference>
<evidence type="ECO:0000256" key="3">
    <source>
        <dbReference type="PROSITE-ProRule" id="PRU00023"/>
    </source>
</evidence>
<dbReference type="InterPro" id="IPR002110">
    <property type="entry name" value="Ankyrin_rpt"/>
</dbReference>
<evidence type="ECO:0000256" key="1">
    <source>
        <dbReference type="ARBA" id="ARBA00022737"/>
    </source>
</evidence>
<feature type="repeat" description="ANK" evidence="3">
    <location>
        <begin position="735"/>
        <end position="767"/>
    </location>
</feature>
<dbReference type="PROSITE" id="PS50088">
    <property type="entry name" value="ANK_REPEAT"/>
    <property type="match status" value="7"/>
</dbReference>
<feature type="repeat" description="ANK" evidence="3">
    <location>
        <begin position="870"/>
        <end position="892"/>
    </location>
</feature>
<evidence type="ECO:0000313" key="6">
    <source>
        <dbReference type="Proteomes" id="UP000693942"/>
    </source>
</evidence>
<accession>A0A8J5NPG7</accession>
<name>A0A8J5NPG7_FUSOX</name>
<dbReference type="InterPro" id="IPR007111">
    <property type="entry name" value="NACHT_NTPase"/>
</dbReference>
<dbReference type="Pfam" id="PF12796">
    <property type="entry name" value="Ank_2"/>
    <property type="match status" value="3"/>
</dbReference>
<feature type="repeat" description="ANK" evidence="3">
    <location>
        <begin position="1020"/>
        <end position="1045"/>
    </location>
</feature>
<organism evidence="5 6">
    <name type="scientific">Fusarium oxysporum f. sp. raphani</name>
    <dbReference type="NCBI Taxonomy" id="96318"/>
    <lineage>
        <taxon>Eukaryota</taxon>
        <taxon>Fungi</taxon>
        <taxon>Dikarya</taxon>
        <taxon>Ascomycota</taxon>
        <taxon>Pezizomycotina</taxon>
        <taxon>Sordariomycetes</taxon>
        <taxon>Hypocreomycetidae</taxon>
        <taxon>Hypocreales</taxon>
        <taxon>Nectriaceae</taxon>
        <taxon>Fusarium</taxon>
        <taxon>Fusarium oxysporum species complex</taxon>
    </lineage>
</organism>
<feature type="repeat" description="ANK" evidence="3">
    <location>
        <begin position="836"/>
        <end position="860"/>
    </location>
</feature>
<dbReference type="AlphaFoldDB" id="A0A8J5NPG7"/>
<dbReference type="EMBL" id="JAELUR010000028">
    <property type="protein sequence ID" value="KAG7408908.1"/>
    <property type="molecule type" value="Genomic_DNA"/>
</dbReference>
<dbReference type="InterPro" id="IPR054471">
    <property type="entry name" value="GPIID_WHD"/>
</dbReference>
<feature type="domain" description="NACHT" evidence="4">
    <location>
        <begin position="301"/>
        <end position="445"/>
    </location>
</feature>
<keyword evidence="2 3" id="KW-0040">ANK repeat</keyword>
<dbReference type="Pfam" id="PF24883">
    <property type="entry name" value="NPHP3_N"/>
    <property type="match status" value="1"/>
</dbReference>
<comment type="caution">
    <text evidence="5">The sequence shown here is derived from an EMBL/GenBank/DDBJ whole genome shotgun (WGS) entry which is preliminary data.</text>
</comment>
<protein>
    <submittedName>
        <fullName evidence="5">Ankyrin repeat domain-containing protein 50</fullName>
    </submittedName>
</protein>
<dbReference type="Pfam" id="PF00023">
    <property type="entry name" value="Ank"/>
    <property type="match status" value="1"/>
</dbReference>
<dbReference type="Pfam" id="PF17107">
    <property type="entry name" value="SesA"/>
    <property type="match status" value="1"/>
</dbReference>